<dbReference type="NCBIfam" id="TIGR01409">
    <property type="entry name" value="TAT_signal_seq"/>
    <property type="match status" value="1"/>
</dbReference>
<dbReference type="EMBL" id="JBHTBU010000001">
    <property type="protein sequence ID" value="MFC7286813.1"/>
    <property type="molecule type" value="Genomic_DNA"/>
</dbReference>
<dbReference type="InterPro" id="IPR012373">
    <property type="entry name" value="Ferrdict_sens_TM"/>
</dbReference>
<dbReference type="PANTHER" id="PTHR30273:SF2">
    <property type="entry name" value="PROTEIN FECR"/>
    <property type="match status" value="1"/>
</dbReference>
<comment type="caution">
    <text evidence="3">The sequence shown here is derived from an EMBL/GenBank/DDBJ whole genome shotgun (WGS) entry which is preliminary data.</text>
</comment>
<name>A0ABW2I759_9BURK</name>
<dbReference type="PIRSF" id="PIRSF018266">
    <property type="entry name" value="FecR"/>
    <property type="match status" value="1"/>
</dbReference>
<accession>A0ABW2I759</accession>
<protein>
    <submittedName>
        <fullName evidence="3">FecR family protein</fullName>
    </submittedName>
</protein>
<dbReference type="Gene3D" id="2.60.120.1440">
    <property type="match status" value="1"/>
</dbReference>
<organism evidence="3 4">
    <name type="scientific">Herminiimonas glaciei</name>
    <dbReference type="NCBI Taxonomy" id="523788"/>
    <lineage>
        <taxon>Bacteria</taxon>
        <taxon>Pseudomonadati</taxon>
        <taxon>Pseudomonadota</taxon>
        <taxon>Betaproteobacteria</taxon>
        <taxon>Burkholderiales</taxon>
        <taxon>Oxalobacteraceae</taxon>
        <taxon>Herminiimonas</taxon>
    </lineage>
</organism>
<evidence type="ECO:0000259" key="2">
    <source>
        <dbReference type="Pfam" id="PF16220"/>
    </source>
</evidence>
<evidence type="ECO:0000313" key="3">
    <source>
        <dbReference type="EMBL" id="MFC7286813.1"/>
    </source>
</evidence>
<keyword evidence="4" id="KW-1185">Reference proteome</keyword>
<evidence type="ECO:0000313" key="4">
    <source>
        <dbReference type="Proteomes" id="UP001596542"/>
    </source>
</evidence>
<feature type="domain" description="FecR protein" evidence="1">
    <location>
        <begin position="130"/>
        <end position="222"/>
    </location>
</feature>
<dbReference type="PANTHER" id="PTHR30273">
    <property type="entry name" value="PERIPLASMIC SIGNAL SENSOR AND SIGMA FACTOR ACTIVATOR FECR-RELATED"/>
    <property type="match status" value="1"/>
</dbReference>
<dbReference type="InterPro" id="IPR006860">
    <property type="entry name" value="FecR"/>
</dbReference>
<dbReference type="Pfam" id="PF04773">
    <property type="entry name" value="FecR"/>
    <property type="match status" value="1"/>
</dbReference>
<proteinExistence type="predicted"/>
<evidence type="ECO:0000259" key="1">
    <source>
        <dbReference type="Pfam" id="PF04773"/>
    </source>
</evidence>
<gene>
    <name evidence="3" type="ORF">ACFQPC_02075</name>
</gene>
<dbReference type="Pfam" id="PF16220">
    <property type="entry name" value="DUF4880"/>
    <property type="match status" value="1"/>
</dbReference>
<reference evidence="4" key="1">
    <citation type="journal article" date="2019" name="Int. J. Syst. Evol. Microbiol.">
        <title>The Global Catalogue of Microorganisms (GCM) 10K type strain sequencing project: providing services to taxonomists for standard genome sequencing and annotation.</title>
        <authorList>
            <consortium name="The Broad Institute Genomics Platform"/>
            <consortium name="The Broad Institute Genome Sequencing Center for Infectious Disease"/>
            <person name="Wu L."/>
            <person name="Ma J."/>
        </authorList>
    </citation>
    <scope>NUCLEOTIDE SEQUENCE [LARGE SCALE GENOMIC DNA]</scope>
    <source>
        <strain evidence="4">KACC 12508</strain>
    </source>
</reference>
<dbReference type="InterPro" id="IPR032623">
    <property type="entry name" value="FecR_N"/>
</dbReference>
<dbReference type="Gene3D" id="3.55.50.30">
    <property type="match status" value="1"/>
</dbReference>
<dbReference type="Proteomes" id="UP001596542">
    <property type="component" value="Unassembled WGS sequence"/>
</dbReference>
<sequence>MLEQPSHRIPDELELQAHAWLRRLKSGTARAADAQALRRWCATSAAHARAFEQAQRMWDELLPAAVLAGAGDPELSALRNKQSRKQTSGMSRRAFMGGALATSCAAIAGVALIHPPLDLWPSAADAWRADFRTAAGEQRGIELASGVSVEMNTRSAIAVQTLRGEAVGIDLLDGEVAVDATKRNQPFVVSAAGGRTSGLDARFELRHMGNAVCVTCIEGMVKVASGGDEVVLRAAQQVTYDSQAIQAIRSINPIDASAWRSGILSFRQTALAQVVAEINRYRPGRVVLMAKGMADKPVSGRFHIRDLDKAIAQIQRLFKLDVTSLPGGLVLLK</sequence>
<feature type="domain" description="FecR N-terminal" evidence="2">
    <location>
        <begin position="16"/>
        <end position="57"/>
    </location>
</feature>
<dbReference type="RefSeq" id="WP_382269989.1">
    <property type="nucleotide sequence ID" value="NZ_JBHTBU010000001.1"/>
</dbReference>
<dbReference type="InterPro" id="IPR019546">
    <property type="entry name" value="TAT_signal_bac_arc"/>
</dbReference>